<dbReference type="Proteomes" id="UP000655588">
    <property type="component" value="Unassembled WGS sequence"/>
</dbReference>
<gene>
    <name evidence="3" type="ORF">E2986_11051</name>
</gene>
<accession>A0A833RTG7</accession>
<dbReference type="GO" id="GO:0034703">
    <property type="term" value="C:cation channel complex"/>
    <property type="evidence" value="ECO:0007669"/>
    <property type="project" value="TreeGrafter"/>
</dbReference>
<feature type="region of interest" description="Disordered" evidence="1">
    <location>
        <begin position="451"/>
        <end position="478"/>
    </location>
</feature>
<organism evidence="3 4">
    <name type="scientific">Frieseomelitta varia</name>
    <dbReference type="NCBI Taxonomy" id="561572"/>
    <lineage>
        <taxon>Eukaryota</taxon>
        <taxon>Metazoa</taxon>
        <taxon>Ecdysozoa</taxon>
        <taxon>Arthropoda</taxon>
        <taxon>Hexapoda</taxon>
        <taxon>Insecta</taxon>
        <taxon>Pterygota</taxon>
        <taxon>Neoptera</taxon>
        <taxon>Endopterygota</taxon>
        <taxon>Hymenoptera</taxon>
        <taxon>Apocrita</taxon>
        <taxon>Aculeata</taxon>
        <taxon>Apoidea</taxon>
        <taxon>Anthophila</taxon>
        <taxon>Apidae</taxon>
        <taxon>Frieseomelitta</taxon>
    </lineage>
</organism>
<dbReference type="PANTHER" id="PTHR31781:SF1">
    <property type="entry name" value="PROTEIN UNC-80 HOMOLOG"/>
    <property type="match status" value="1"/>
</dbReference>
<keyword evidence="4" id="KW-1185">Reference proteome</keyword>
<dbReference type="EMBL" id="WNWW01000614">
    <property type="protein sequence ID" value="KAF3422955.1"/>
    <property type="molecule type" value="Genomic_DNA"/>
</dbReference>
<dbReference type="GO" id="GO:0005261">
    <property type="term" value="F:monoatomic cation channel activity"/>
    <property type="evidence" value="ECO:0007669"/>
    <property type="project" value="TreeGrafter"/>
</dbReference>
<proteinExistence type="predicted"/>
<evidence type="ECO:0000259" key="2">
    <source>
        <dbReference type="Pfam" id="PF20262"/>
    </source>
</evidence>
<evidence type="ECO:0000313" key="4">
    <source>
        <dbReference type="Proteomes" id="UP000655588"/>
    </source>
</evidence>
<name>A0A833RTG7_9HYME</name>
<reference evidence="3" key="1">
    <citation type="submission" date="2019-11" db="EMBL/GenBank/DDBJ databases">
        <title>The nuclear and mitochondrial genomes of Frieseomelitta varia - a highly eusocial stingless bee (Meliponini) with a permanently sterile worker caste.</title>
        <authorList>
            <person name="Freitas F.C.P."/>
            <person name="Lourenco A.P."/>
            <person name="Nunes F.M.F."/>
            <person name="Paschoal A.R."/>
            <person name="Abreu F.C.P."/>
            <person name="Barbin F.O."/>
            <person name="Bataglia L."/>
            <person name="Cardoso-Junior C.A.M."/>
            <person name="Cervoni M.S."/>
            <person name="Silva S.R."/>
            <person name="Dalarmi F."/>
            <person name="Del Lama M.A."/>
            <person name="Depintor T.S."/>
            <person name="Ferreira K.M."/>
            <person name="Goria P.S."/>
            <person name="Jaskot M.C."/>
            <person name="Lago D.C."/>
            <person name="Luna-Lucena D."/>
            <person name="Moda L.M."/>
            <person name="Nascimento L."/>
            <person name="Pedrino M."/>
            <person name="Rabico F.O."/>
            <person name="Sanches F.C."/>
            <person name="Santos D.E."/>
            <person name="Santos C.G."/>
            <person name="Vieira J."/>
            <person name="Lopes T.F."/>
            <person name="Barchuk A.R."/>
            <person name="Hartfelder K."/>
            <person name="Simoes Z.L.P."/>
            <person name="Bitondi M.M.G."/>
            <person name="Pinheiro D.G."/>
        </authorList>
    </citation>
    <scope>NUCLEOTIDE SEQUENCE</scope>
    <source>
        <strain evidence="3">USP_RPSP 00005682</strain>
        <tissue evidence="3">Whole individual</tissue>
    </source>
</reference>
<feature type="compositionally biased region" description="Basic and acidic residues" evidence="1">
    <location>
        <begin position="930"/>
        <end position="944"/>
    </location>
</feature>
<dbReference type="InterPro" id="IPR046460">
    <property type="entry name" value="UNC80_C"/>
</dbReference>
<dbReference type="PANTHER" id="PTHR31781">
    <property type="entry name" value="UNC80"/>
    <property type="match status" value="1"/>
</dbReference>
<feature type="region of interest" description="Disordered" evidence="1">
    <location>
        <begin position="1047"/>
        <end position="1083"/>
    </location>
</feature>
<evidence type="ECO:0000313" key="3">
    <source>
        <dbReference type="EMBL" id="KAF3422955.1"/>
    </source>
</evidence>
<dbReference type="GO" id="GO:0055080">
    <property type="term" value="P:monoatomic cation homeostasis"/>
    <property type="evidence" value="ECO:0007669"/>
    <property type="project" value="TreeGrafter"/>
</dbReference>
<feature type="domain" description="Protein UNC80 C-terminal" evidence="2">
    <location>
        <begin position="1"/>
        <end position="927"/>
    </location>
</feature>
<sequence>MFKDLKQILRKEQCDASILLTANVPSAKRIVVHGPQGPDAGGIPSQFPVQEDTQFCQILRESLDFFGIEESKQREYFLVDYKTHQIRNPSSYVRDYYFFKGRSQFSEIELVHMKPEDAFNALQRQELIHKFVEIGKVLLTWAILKNVDMVVQRVVFLHEELMKLPSFPRRALEADLDLYKGGEIGRELLGLDVMHKFMWVKLIARMFEAMAGNFAYSGDIHLFLNVLNGAVILHSEDSCILRYVIATYINAAHNFKNIFSTNGYLLIMPTLLQLYSTHQTNKLVTTTVEYAVKQFYLMNRKPFILQMFGSVSTILDTDETSIHGEAHKVPSACLFNLLLSLETPSPDPLNIDELVKEEKPLKAIDFCYHDENEMVTVLDCISLCVMVIAYAPDSVRGQQMLRILEAILPCYVQQIQSPTYNKEGKTEKEIIHQLAIAVKTLVNNSEALTKYYNGPQKSSPEHKGSSQRNYGKGPYSPGFDFEDDTHTTKYMEHSKVRTFYDRDNDDAENCHKNEFRRPRDTLLNMVGDFVARCTTRLVELNKKSQDGKTIELLDSKCHIRLADIAHSLLKISPYDPSTMGCRGLRRYMNDILPSTDWSSDDMRPALTNILRRLDKTFSKIHKKASIRRNTDWTAASDLLKGVYETLAKCPYIAHFQYLKALLTTCQSLIIGDTPPEDMTSASSAALMSKIPPQHFCSTVLRLIALYVISLGEGYLHAMFITQTRIENILLNLLIPLFLRVGTGRKDVPKLRQSDINFSLTAVLNTLWPPSTKTMPLSAQNLKTTTDMRAGSLTFAARDSKTSTKMSLTLYQVAFLALKIMTICFETELKTEWPKILRTMRLLNKRNEASTYLWNFIEFVVTHRTALYIQMLPFIVHKIGQAPISEHERNMQSTIRSKITGDTKTVPKSRGTLLTDLIHELKNLKEEIEDRKFDEAQTEPKRSVADMHSVNEGQSRTQRLSLIDLLTGDLGSRSHMNHQSNSSSTIKTTQPSQVSAPPNGIQTTRESSSFTALELYSVLKSLPVSDKINIGSSTSGGSSTLREVCDGVAEQQEEQQPPTDKSQPSSTNDERNHVKPHPILTHQKAPKLRFLSSVEFRHSSESKCNVSNTYCNL</sequence>
<dbReference type="GO" id="GO:0030424">
    <property type="term" value="C:axon"/>
    <property type="evidence" value="ECO:0007669"/>
    <property type="project" value="TreeGrafter"/>
</dbReference>
<evidence type="ECO:0000256" key="1">
    <source>
        <dbReference type="SAM" id="MobiDB-lite"/>
    </source>
</evidence>
<feature type="compositionally biased region" description="Polar residues" evidence="1">
    <location>
        <begin position="1053"/>
        <end position="1066"/>
    </location>
</feature>
<comment type="caution">
    <text evidence="3">The sequence shown here is derived from an EMBL/GenBank/DDBJ whole genome shotgun (WGS) entry which is preliminary data.</text>
</comment>
<feature type="region of interest" description="Disordered" evidence="1">
    <location>
        <begin position="970"/>
        <end position="1005"/>
    </location>
</feature>
<feature type="region of interest" description="Disordered" evidence="1">
    <location>
        <begin position="930"/>
        <end position="955"/>
    </location>
</feature>
<dbReference type="AlphaFoldDB" id="A0A833RTG7"/>
<protein>
    <recommendedName>
        <fullName evidence="2">Protein UNC80 C-terminal domain-containing protein</fullName>
    </recommendedName>
</protein>
<feature type="compositionally biased region" description="Polar residues" evidence="1">
    <location>
        <begin position="976"/>
        <end position="1005"/>
    </location>
</feature>
<dbReference type="Pfam" id="PF20262">
    <property type="entry name" value="UNC80_C"/>
    <property type="match status" value="1"/>
</dbReference>